<evidence type="ECO:0000313" key="2">
    <source>
        <dbReference type="Proteomes" id="UP001138500"/>
    </source>
</evidence>
<dbReference type="AlphaFoldDB" id="A0A9W7SPE7"/>
<sequence>MPVSPPPTRRFLLTLILTSTLLATLFVTTFRAQPLGTRHPHNALPLTTPTTPIMPPLNDTLRADLGRASWKLLHTIAARFPTHPTPDERAPCRPGSTCSCGCIPAGSARGTSPRWWRASRRRCPGGTPRPGGPATCIMS</sequence>
<dbReference type="GO" id="GO:0016972">
    <property type="term" value="F:thiol oxidase activity"/>
    <property type="evidence" value="ECO:0007669"/>
    <property type="project" value="InterPro"/>
</dbReference>
<dbReference type="InterPro" id="IPR036774">
    <property type="entry name" value="ERV/ALR_sulphydryl_oxid_sf"/>
</dbReference>
<dbReference type="Proteomes" id="UP001138500">
    <property type="component" value="Unassembled WGS sequence"/>
</dbReference>
<reference evidence="1 2" key="2">
    <citation type="journal article" date="2021" name="Curr. Genet.">
        <title>Genetic response to nitrogen starvation in the aggressive Eucalyptus foliar pathogen Teratosphaeria destructans.</title>
        <authorList>
            <person name="Havenga M."/>
            <person name="Wingfield B.D."/>
            <person name="Wingfield M.J."/>
            <person name="Dreyer L.L."/>
            <person name="Roets F."/>
            <person name="Aylward J."/>
        </authorList>
    </citation>
    <scope>NUCLEOTIDE SEQUENCE [LARGE SCALE GENOMIC DNA]</scope>
    <source>
        <strain evidence="1">CMW44962</strain>
    </source>
</reference>
<name>A0A9W7SPE7_9PEZI</name>
<evidence type="ECO:0000313" key="1">
    <source>
        <dbReference type="EMBL" id="KAH9825913.1"/>
    </source>
</evidence>
<organism evidence="1 2">
    <name type="scientific">Teratosphaeria destructans</name>
    <dbReference type="NCBI Taxonomy" id="418781"/>
    <lineage>
        <taxon>Eukaryota</taxon>
        <taxon>Fungi</taxon>
        <taxon>Dikarya</taxon>
        <taxon>Ascomycota</taxon>
        <taxon>Pezizomycotina</taxon>
        <taxon>Dothideomycetes</taxon>
        <taxon>Dothideomycetidae</taxon>
        <taxon>Mycosphaerellales</taxon>
        <taxon>Teratosphaeriaceae</taxon>
        <taxon>Teratosphaeria</taxon>
    </lineage>
</organism>
<dbReference type="EMBL" id="RIBY02002057">
    <property type="protein sequence ID" value="KAH9825913.1"/>
    <property type="molecule type" value="Genomic_DNA"/>
</dbReference>
<comment type="caution">
    <text evidence="1">The sequence shown here is derived from an EMBL/GenBank/DDBJ whole genome shotgun (WGS) entry which is preliminary data.</text>
</comment>
<accession>A0A9W7SPE7</accession>
<dbReference type="Gene3D" id="1.20.120.310">
    <property type="entry name" value="ERV/ALR sulfhydryl oxidase domain"/>
    <property type="match status" value="1"/>
</dbReference>
<proteinExistence type="predicted"/>
<reference evidence="1 2" key="1">
    <citation type="journal article" date="2018" name="IMA Fungus">
        <title>IMA Genome-F 10: Nine draft genome sequences of Claviceps purpurea s.lat., including C. arundinis, C. humidiphila, and C. cf. spartinae, pseudomolecules for the pitch canker pathogen Fusarium circinatum, draft genome of Davidsoniella eucalypti, Grosmannia galeiformis, Quambalaria eucalypti, and Teratosphaeria destructans.</title>
        <authorList>
            <person name="Wingfield B.D."/>
            <person name="Liu M."/>
            <person name="Nguyen H.D."/>
            <person name="Lane F.A."/>
            <person name="Morgan S.W."/>
            <person name="De Vos L."/>
            <person name="Wilken P.M."/>
            <person name="Duong T.A."/>
            <person name="Aylward J."/>
            <person name="Coetzee M.P."/>
            <person name="Dadej K."/>
            <person name="De Beer Z.W."/>
            <person name="Findlay W."/>
            <person name="Havenga M."/>
            <person name="Kolarik M."/>
            <person name="Menzies J.G."/>
            <person name="Naidoo K."/>
            <person name="Pochopski O."/>
            <person name="Shoukouhi P."/>
            <person name="Santana Q.C."/>
            <person name="Seifert K.A."/>
            <person name="Soal N."/>
            <person name="Steenkamp E.T."/>
            <person name="Tatham C.T."/>
            <person name="van der Nest M.A."/>
            <person name="Wingfield M.J."/>
        </authorList>
    </citation>
    <scope>NUCLEOTIDE SEQUENCE [LARGE SCALE GENOMIC DNA]</scope>
    <source>
        <strain evidence="1">CMW44962</strain>
    </source>
</reference>
<keyword evidence="2" id="KW-1185">Reference proteome</keyword>
<protein>
    <submittedName>
        <fullName evidence="1">Sulfhydryl oxidase</fullName>
    </submittedName>
</protein>
<dbReference type="OrthoDB" id="59470at2759"/>
<dbReference type="SUPFAM" id="SSF69000">
    <property type="entry name" value="FAD-dependent thiol oxidase"/>
    <property type="match status" value="1"/>
</dbReference>
<gene>
    <name evidence="1" type="ORF">Tdes44962_MAKER10123</name>
</gene>